<keyword evidence="10" id="KW-1185">Reference proteome</keyword>
<evidence type="ECO:0000256" key="1">
    <source>
        <dbReference type="ARBA" id="ARBA00004651"/>
    </source>
</evidence>
<dbReference type="EMBL" id="JBHLZN010000001">
    <property type="protein sequence ID" value="MFB9884965.1"/>
    <property type="molecule type" value="Genomic_DNA"/>
</dbReference>
<evidence type="ECO:0000256" key="2">
    <source>
        <dbReference type="ARBA" id="ARBA00008193"/>
    </source>
</evidence>
<feature type="domain" description="Glycine transporter" evidence="8">
    <location>
        <begin position="9"/>
        <end position="82"/>
    </location>
</feature>
<dbReference type="InterPro" id="IPR005115">
    <property type="entry name" value="Gly_transporter"/>
</dbReference>
<accession>A0ABV5Z6W4</accession>
<evidence type="ECO:0000259" key="8">
    <source>
        <dbReference type="Pfam" id="PF03458"/>
    </source>
</evidence>
<name>A0ABV5Z6W4_9GAMM</name>
<evidence type="ECO:0000313" key="9">
    <source>
        <dbReference type="EMBL" id="MFB9884965.1"/>
    </source>
</evidence>
<reference evidence="9 10" key="1">
    <citation type="submission" date="2024-09" db="EMBL/GenBank/DDBJ databases">
        <authorList>
            <person name="Sun Q."/>
            <person name="Mori K."/>
        </authorList>
    </citation>
    <scope>NUCLEOTIDE SEQUENCE [LARGE SCALE GENOMIC DNA]</scope>
    <source>
        <strain evidence="9 10">ATCC 51285</strain>
    </source>
</reference>
<keyword evidence="6 7" id="KW-0472">Membrane</keyword>
<sequence>MTAAAVISFLDHFGIIVFAVAGALRGCQKGLDIFGVLVFAIVTATGGGTLRDILMGDLPVNWMRDNTYLWLAIISGAFTFFYAGRGPIPLRALTVADAVGLAVFTVLGADKALEAGMAPVIVVVMAVMTGCVGGIIRDVLAGEIPLIFHKEIYATAAIAGALVYVGLTHAGISGWWVPWLAMAVVLGLRLAAILFDLRLPRFLSMPAYQEETK</sequence>
<comment type="similarity">
    <text evidence="2">Belongs to the UPF0126 family.</text>
</comment>
<feature type="transmembrane region" description="Helical" evidence="7">
    <location>
        <begin position="115"/>
        <end position="140"/>
    </location>
</feature>
<feature type="transmembrane region" description="Helical" evidence="7">
    <location>
        <begin position="31"/>
        <end position="47"/>
    </location>
</feature>
<organism evidence="9 10">
    <name type="scientific">Balneatrix alpica</name>
    <dbReference type="NCBI Taxonomy" id="75684"/>
    <lineage>
        <taxon>Bacteria</taxon>
        <taxon>Pseudomonadati</taxon>
        <taxon>Pseudomonadota</taxon>
        <taxon>Gammaproteobacteria</taxon>
        <taxon>Oceanospirillales</taxon>
        <taxon>Balneatrichaceae</taxon>
        <taxon>Balneatrix</taxon>
    </lineage>
</organism>
<proteinExistence type="inferred from homology"/>
<evidence type="ECO:0000256" key="5">
    <source>
        <dbReference type="ARBA" id="ARBA00022989"/>
    </source>
</evidence>
<evidence type="ECO:0000256" key="3">
    <source>
        <dbReference type="ARBA" id="ARBA00022475"/>
    </source>
</evidence>
<evidence type="ECO:0000256" key="4">
    <source>
        <dbReference type="ARBA" id="ARBA00022692"/>
    </source>
</evidence>
<keyword evidence="3" id="KW-1003">Cell membrane</keyword>
<dbReference type="RefSeq" id="WP_027313404.1">
    <property type="nucleotide sequence ID" value="NZ_JBHLZN010000001.1"/>
</dbReference>
<dbReference type="Pfam" id="PF03458">
    <property type="entry name" value="Gly_transporter"/>
    <property type="match status" value="2"/>
</dbReference>
<keyword evidence="5 7" id="KW-1133">Transmembrane helix</keyword>
<comment type="caution">
    <text evidence="9">The sequence shown here is derived from an EMBL/GenBank/DDBJ whole genome shotgun (WGS) entry which is preliminary data.</text>
</comment>
<comment type="subcellular location">
    <subcellularLocation>
        <location evidence="1">Cell membrane</location>
        <topology evidence="1">Multi-pass membrane protein</topology>
    </subcellularLocation>
</comment>
<evidence type="ECO:0000256" key="6">
    <source>
        <dbReference type="ARBA" id="ARBA00023136"/>
    </source>
</evidence>
<evidence type="ECO:0000313" key="10">
    <source>
        <dbReference type="Proteomes" id="UP001589628"/>
    </source>
</evidence>
<feature type="transmembrane region" description="Helical" evidence="7">
    <location>
        <begin position="6"/>
        <end position="24"/>
    </location>
</feature>
<dbReference type="PANTHER" id="PTHR30506">
    <property type="entry name" value="INNER MEMBRANE PROTEIN"/>
    <property type="match status" value="1"/>
</dbReference>
<feature type="transmembrane region" description="Helical" evidence="7">
    <location>
        <begin position="67"/>
        <end position="83"/>
    </location>
</feature>
<feature type="transmembrane region" description="Helical" evidence="7">
    <location>
        <begin position="152"/>
        <end position="170"/>
    </location>
</feature>
<feature type="domain" description="Glycine transporter" evidence="8">
    <location>
        <begin position="95"/>
        <end position="168"/>
    </location>
</feature>
<protein>
    <submittedName>
        <fullName evidence="9">Trimeric intracellular cation channel family protein</fullName>
    </submittedName>
</protein>
<evidence type="ECO:0000256" key="7">
    <source>
        <dbReference type="SAM" id="Phobius"/>
    </source>
</evidence>
<gene>
    <name evidence="9" type="ORF">ACFFLH_00890</name>
</gene>
<feature type="transmembrane region" description="Helical" evidence="7">
    <location>
        <begin position="90"/>
        <end position="109"/>
    </location>
</feature>
<keyword evidence="4 7" id="KW-0812">Transmembrane</keyword>
<dbReference type="PANTHER" id="PTHR30506:SF3">
    <property type="entry name" value="UPF0126 INNER MEMBRANE PROTEIN YADS-RELATED"/>
    <property type="match status" value="1"/>
</dbReference>
<dbReference type="Proteomes" id="UP001589628">
    <property type="component" value="Unassembled WGS sequence"/>
</dbReference>
<feature type="transmembrane region" description="Helical" evidence="7">
    <location>
        <begin position="176"/>
        <end position="195"/>
    </location>
</feature>